<dbReference type="Gene3D" id="3.30.420.10">
    <property type="entry name" value="Ribonuclease H-like superfamily/Ribonuclease H"/>
    <property type="match status" value="1"/>
</dbReference>
<dbReference type="InterPro" id="IPR036397">
    <property type="entry name" value="RNaseH_sf"/>
</dbReference>
<evidence type="ECO:0000256" key="10">
    <source>
        <dbReference type="ARBA" id="ARBA00023172"/>
    </source>
</evidence>
<keyword evidence="5" id="KW-0255">Endonuclease</keyword>
<dbReference type="GO" id="GO:0046872">
    <property type="term" value="F:metal ion binding"/>
    <property type="evidence" value="ECO:0007669"/>
    <property type="project" value="UniProtKB-KW"/>
</dbReference>
<keyword evidence="9" id="KW-0238">DNA-binding</keyword>
<gene>
    <name evidence="12" type="primary">8</name>
    <name evidence="12" type="ORF">SEA_SERENDIPITOUS_8</name>
</gene>
<dbReference type="PANTHER" id="PTHR30194">
    <property type="entry name" value="CROSSOVER JUNCTION ENDODEOXYRIBONUCLEASE RUVC"/>
    <property type="match status" value="1"/>
</dbReference>
<dbReference type="InterPro" id="IPR012337">
    <property type="entry name" value="RNaseH-like_sf"/>
</dbReference>
<evidence type="ECO:0000256" key="5">
    <source>
        <dbReference type="ARBA" id="ARBA00022759"/>
    </source>
</evidence>
<keyword evidence="7" id="KW-0378">Hydrolase</keyword>
<keyword evidence="6" id="KW-0227">DNA damage</keyword>
<dbReference type="Pfam" id="PF02075">
    <property type="entry name" value="RuvC"/>
    <property type="match status" value="1"/>
</dbReference>
<dbReference type="InterPro" id="IPR002176">
    <property type="entry name" value="X-over_junc_endoDNase_RuvC"/>
</dbReference>
<protein>
    <submittedName>
        <fullName evidence="12">RuvC-like resolvase</fullName>
    </submittedName>
</protein>
<organism evidence="12 13">
    <name type="scientific">Mycobacterium phage Serendipitous</name>
    <dbReference type="NCBI Taxonomy" id="2301619"/>
    <lineage>
        <taxon>Viruses</taxon>
        <taxon>Duplodnaviria</taxon>
        <taxon>Heunggongvirae</taxon>
        <taxon>Uroviricota</taxon>
        <taxon>Caudoviricetes</taxon>
        <taxon>Bclasvirinae</taxon>
        <taxon>Acadianvirus</taxon>
        <taxon>Acadianvirus serendipitous</taxon>
    </lineage>
</organism>
<evidence type="ECO:0000313" key="12">
    <source>
        <dbReference type="EMBL" id="AYB70550.1"/>
    </source>
</evidence>
<keyword evidence="4" id="KW-0479">Metal-binding</keyword>
<evidence type="ECO:0000256" key="7">
    <source>
        <dbReference type="ARBA" id="ARBA00022801"/>
    </source>
</evidence>
<keyword evidence="3" id="KW-0540">Nuclease</keyword>
<keyword evidence="10" id="KW-0233">DNA recombination</keyword>
<evidence type="ECO:0000256" key="11">
    <source>
        <dbReference type="ARBA" id="ARBA00023204"/>
    </source>
</evidence>
<keyword evidence="8" id="KW-0460">Magnesium</keyword>
<dbReference type="GO" id="GO:0006281">
    <property type="term" value="P:DNA repair"/>
    <property type="evidence" value="ECO:0007669"/>
    <property type="project" value="UniProtKB-KW"/>
</dbReference>
<dbReference type="EMBL" id="MH727561">
    <property type="protein sequence ID" value="AYB70550.1"/>
    <property type="molecule type" value="Genomic_DNA"/>
</dbReference>
<evidence type="ECO:0000256" key="4">
    <source>
        <dbReference type="ARBA" id="ARBA00022723"/>
    </source>
</evidence>
<reference evidence="13" key="1">
    <citation type="submission" date="2018-08" db="EMBL/GenBank/DDBJ databases">
        <authorList>
            <person name="Farris L."/>
            <person name="Burns B."/>
            <person name="Flowers J."/>
            <person name="Harvey A."/>
            <person name="Kent S."/>
            <person name="Kernodle S.A."/>
            <person name="McGinnis R."/>
            <person name="Sargent R."/>
            <person name="Stanley M."/>
            <person name="Wright P."/>
            <person name="Wallen J.R."/>
            <person name="Eckardt M.A."/>
            <person name="Gainey M.D."/>
            <person name="Garlena R.A."/>
            <person name="Russell D.A."/>
            <person name="Pope W.H."/>
            <person name="Jacobs-Sera D."/>
            <person name="Hatfull G.F."/>
        </authorList>
    </citation>
    <scope>NUCLEOTIDE SEQUENCE [LARGE SCALE GENOMIC DNA]</scope>
</reference>
<evidence type="ECO:0000256" key="2">
    <source>
        <dbReference type="ARBA" id="ARBA00022490"/>
    </source>
</evidence>
<dbReference type="GO" id="GO:0006310">
    <property type="term" value="P:DNA recombination"/>
    <property type="evidence" value="ECO:0007669"/>
    <property type="project" value="UniProtKB-KW"/>
</dbReference>
<dbReference type="RefSeq" id="YP_009950060.1">
    <property type="nucleotide sequence ID" value="NC_051587.1"/>
</dbReference>
<comment type="similarity">
    <text evidence="1">Belongs to the RuvC family.</text>
</comment>
<keyword evidence="2" id="KW-0963">Cytoplasm</keyword>
<evidence type="ECO:0000256" key="3">
    <source>
        <dbReference type="ARBA" id="ARBA00022722"/>
    </source>
</evidence>
<dbReference type="PANTHER" id="PTHR30194:SF3">
    <property type="entry name" value="CROSSOVER JUNCTION ENDODEOXYRIBONUCLEASE RUVC"/>
    <property type="match status" value="1"/>
</dbReference>
<name>A0A385UHW5_9CAUD</name>
<dbReference type="KEGG" id="vg:60321471"/>
<dbReference type="SUPFAM" id="SSF53098">
    <property type="entry name" value="Ribonuclease H-like"/>
    <property type="match status" value="1"/>
</dbReference>
<evidence type="ECO:0000256" key="6">
    <source>
        <dbReference type="ARBA" id="ARBA00022763"/>
    </source>
</evidence>
<dbReference type="GeneID" id="60321471"/>
<dbReference type="Proteomes" id="UP000275667">
    <property type="component" value="Segment"/>
</dbReference>
<evidence type="ECO:0000313" key="13">
    <source>
        <dbReference type="Proteomes" id="UP000275667"/>
    </source>
</evidence>
<evidence type="ECO:0000256" key="8">
    <source>
        <dbReference type="ARBA" id="ARBA00022842"/>
    </source>
</evidence>
<evidence type="ECO:0000256" key="1">
    <source>
        <dbReference type="ARBA" id="ARBA00009518"/>
    </source>
</evidence>
<dbReference type="GO" id="GO:0003677">
    <property type="term" value="F:DNA binding"/>
    <property type="evidence" value="ECO:0007669"/>
    <property type="project" value="UniProtKB-KW"/>
</dbReference>
<dbReference type="GO" id="GO:0016787">
    <property type="term" value="F:hydrolase activity"/>
    <property type="evidence" value="ECO:0007669"/>
    <property type="project" value="UniProtKB-KW"/>
</dbReference>
<keyword evidence="13" id="KW-1185">Reference proteome</keyword>
<proteinExistence type="inferred from homology"/>
<sequence length="187" mass="19972">MRILGIDTSLAATGLARIDVQPIEDENPLAAYIAVVATVGAPKPTKDKSKRAMARRVNALIEQIEACFEGDDRPDAVGMESLAFGARGESAWVLPWIFGRVIELCEKHDVPLQVVATSARAKFATGKGNSNKQQVLAAMIKLFPEADVSNDNEADALAVGATICHQLGHPILPVTQYRLEVLAGLGD</sequence>
<keyword evidence="11" id="KW-0234">DNA repair</keyword>
<evidence type="ECO:0000256" key="9">
    <source>
        <dbReference type="ARBA" id="ARBA00023125"/>
    </source>
</evidence>
<accession>A0A385UHW5</accession>
<dbReference type="GO" id="GO:0004520">
    <property type="term" value="F:DNA endonuclease activity"/>
    <property type="evidence" value="ECO:0007669"/>
    <property type="project" value="InterPro"/>
</dbReference>